<dbReference type="PANTHER" id="PTHR34846">
    <property type="entry name" value="4-CARBOXYMUCONOLACTONE DECARBOXYLASE FAMILY PROTEIN (AFU_ORTHOLOGUE AFUA_6G11590)"/>
    <property type="match status" value="1"/>
</dbReference>
<keyword evidence="3" id="KW-1185">Reference proteome</keyword>
<sequence length="164" mass="18571">MEPRLNYVKLSPEPLKAMYGIETYLRGCGLEHSLLELVKTRASQINECAFCLDMHTQDARAAGETEQRLYALNAWRETPFYTPRERAALAWTEAVTQLNGHVPDAVYDEVRPHFTEKELADLTWAVVAINGWNRLAISFRTVPGTYKPLMRAQMTAQITGATVN</sequence>
<protein>
    <submittedName>
        <fullName evidence="2">Carboxymuconolactone decarboxylase family protein</fullName>
    </submittedName>
</protein>
<evidence type="ECO:0000259" key="1">
    <source>
        <dbReference type="Pfam" id="PF02627"/>
    </source>
</evidence>
<comment type="caution">
    <text evidence="2">The sequence shown here is derived from an EMBL/GenBank/DDBJ whole genome shotgun (WGS) entry which is preliminary data.</text>
</comment>
<evidence type="ECO:0000313" key="2">
    <source>
        <dbReference type="EMBL" id="MDY3559949.1"/>
    </source>
</evidence>
<dbReference type="Gene3D" id="1.20.1290.10">
    <property type="entry name" value="AhpD-like"/>
    <property type="match status" value="1"/>
</dbReference>
<proteinExistence type="predicted"/>
<feature type="domain" description="Carboxymuconolactone decarboxylase-like" evidence="1">
    <location>
        <begin position="16"/>
        <end position="94"/>
    </location>
</feature>
<dbReference type="InterPro" id="IPR029032">
    <property type="entry name" value="AhpD-like"/>
</dbReference>
<dbReference type="InterPro" id="IPR003779">
    <property type="entry name" value="CMD-like"/>
</dbReference>
<dbReference type="EMBL" id="JAXBLV010000155">
    <property type="protein sequence ID" value="MDY3559949.1"/>
    <property type="molecule type" value="Genomic_DNA"/>
</dbReference>
<dbReference type="RefSeq" id="WP_320686624.1">
    <property type="nucleotide sequence ID" value="NZ_JAXBLV010000155.1"/>
</dbReference>
<dbReference type="InterPro" id="IPR004675">
    <property type="entry name" value="AhpD_core"/>
</dbReference>
<name>A0ABU5F263_9BACT</name>
<dbReference type="NCBIfam" id="TIGR00778">
    <property type="entry name" value="ahpD_dom"/>
    <property type="match status" value="1"/>
</dbReference>
<evidence type="ECO:0000313" key="3">
    <source>
        <dbReference type="Proteomes" id="UP001272242"/>
    </source>
</evidence>
<dbReference type="Proteomes" id="UP001272242">
    <property type="component" value="Unassembled WGS sequence"/>
</dbReference>
<organism evidence="2 3">
    <name type="scientific">Gemmata algarum</name>
    <dbReference type="NCBI Taxonomy" id="2975278"/>
    <lineage>
        <taxon>Bacteria</taxon>
        <taxon>Pseudomonadati</taxon>
        <taxon>Planctomycetota</taxon>
        <taxon>Planctomycetia</taxon>
        <taxon>Gemmatales</taxon>
        <taxon>Gemmataceae</taxon>
        <taxon>Gemmata</taxon>
    </lineage>
</organism>
<reference evidence="3" key="1">
    <citation type="journal article" date="2023" name="Mar. Drugs">
        <title>Gemmata algarum, a Novel Planctomycete Isolated from an Algal Mat, Displays Antimicrobial Activity.</title>
        <authorList>
            <person name="Kumar G."/>
            <person name="Kallscheuer N."/>
            <person name="Kashif M."/>
            <person name="Ahamad S."/>
            <person name="Jagadeeshwari U."/>
            <person name="Pannikurungottu S."/>
            <person name="Haufschild T."/>
            <person name="Kabuu M."/>
            <person name="Sasikala C."/>
            <person name="Jogler C."/>
            <person name="Ramana C."/>
        </authorList>
    </citation>
    <scope>NUCLEOTIDE SEQUENCE [LARGE SCALE GENOMIC DNA]</scope>
    <source>
        <strain evidence="3">JC673</strain>
    </source>
</reference>
<dbReference type="PANTHER" id="PTHR34846:SF10">
    <property type="entry name" value="CYTOPLASMIC PROTEIN"/>
    <property type="match status" value="1"/>
</dbReference>
<dbReference type="SUPFAM" id="SSF69118">
    <property type="entry name" value="AhpD-like"/>
    <property type="match status" value="1"/>
</dbReference>
<gene>
    <name evidence="2" type="ORF">R5W23_001138</name>
</gene>
<accession>A0ABU5F263</accession>
<dbReference type="Pfam" id="PF02627">
    <property type="entry name" value="CMD"/>
    <property type="match status" value="1"/>
</dbReference>